<comment type="caution">
    <text evidence="2">The sequence shown here is derived from an EMBL/GenBank/DDBJ whole genome shotgun (WGS) entry which is preliminary data.</text>
</comment>
<dbReference type="InterPro" id="IPR032675">
    <property type="entry name" value="LRR_dom_sf"/>
</dbReference>
<dbReference type="Proteomes" id="UP001321473">
    <property type="component" value="Unassembled WGS sequence"/>
</dbReference>
<dbReference type="InterPro" id="IPR052201">
    <property type="entry name" value="LRR-containing_regulator"/>
</dbReference>
<reference evidence="2 3" key="1">
    <citation type="journal article" date="2023" name="Arcadia Sci">
        <title>De novo assembly of a long-read Amblyomma americanum tick genome.</title>
        <authorList>
            <person name="Chou S."/>
            <person name="Poskanzer K.E."/>
            <person name="Rollins M."/>
            <person name="Thuy-Boun P.S."/>
        </authorList>
    </citation>
    <scope>NUCLEOTIDE SEQUENCE [LARGE SCALE GENOMIC DNA]</scope>
    <source>
        <strain evidence="2">F_SG_1</strain>
        <tissue evidence="2">Salivary glands</tissue>
    </source>
</reference>
<dbReference type="PANTHER" id="PTHR24111">
    <property type="entry name" value="LEUCINE-RICH REPEAT-CONTAINING PROTEIN 34"/>
    <property type="match status" value="1"/>
</dbReference>
<dbReference type="SUPFAM" id="SSF52047">
    <property type="entry name" value="RNI-like"/>
    <property type="match status" value="2"/>
</dbReference>
<gene>
    <name evidence="2" type="ORF">V5799_005921</name>
</gene>
<keyword evidence="3" id="KW-1185">Reference proteome</keyword>
<protein>
    <submittedName>
        <fullName evidence="2">Uncharacterized protein</fullName>
    </submittedName>
</protein>
<sequence>MSCVAAALRSNAAIRDLCLDVILLKKEENHPFCEALKVHQSLKSLHLIAWGGRSTLSVASVAEVVETLTALTSLQLTNFHADISEYWALVRSLSSVGIVQELAIVSCKFSISKETRVLSPGPGCEDDLHPGVSITDRLFLHMVRTLTSLLELRMPLSFTTDKKRLFFEALDKHGCIEEVHFGGVNEHPYRVIRDTGNRWVIERVGWHHLWSERMLEGERVRSVYLFEDDSVERLRRFSQLRMLQELTSLTVSRGRILCNMKAGDAEILAQFLRETRSLNEVKMDFYAKRAQSRVLLDAIRHNTSITVLVVENWCRCEQTAGLLVDIVCSSKRIRAFTYNLKCTKTYLVLAKAMQTNFTLLSVSVRRNDAAARHLGRIQEVLARNNALPFRAAWFVTGRTVDKRGAEALELLGPDPVVVSEVREMLSVGEIEAEEATRRKLSDLDDMNAFMRAAGVVRESVVCDCSHGLDALPFFCWLHLRQYLRVADIVDRPEMR</sequence>
<proteinExistence type="predicted"/>
<evidence type="ECO:0000313" key="3">
    <source>
        <dbReference type="Proteomes" id="UP001321473"/>
    </source>
</evidence>
<name>A0AAQ4DXV8_AMBAM</name>
<keyword evidence="1" id="KW-0677">Repeat</keyword>
<evidence type="ECO:0000256" key="1">
    <source>
        <dbReference type="ARBA" id="ARBA00022737"/>
    </source>
</evidence>
<dbReference type="AlphaFoldDB" id="A0AAQ4DXV8"/>
<organism evidence="2 3">
    <name type="scientific">Amblyomma americanum</name>
    <name type="common">Lone star tick</name>
    <dbReference type="NCBI Taxonomy" id="6943"/>
    <lineage>
        <taxon>Eukaryota</taxon>
        <taxon>Metazoa</taxon>
        <taxon>Ecdysozoa</taxon>
        <taxon>Arthropoda</taxon>
        <taxon>Chelicerata</taxon>
        <taxon>Arachnida</taxon>
        <taxon>Acari</taxon>
        <taxon>Parasitiformes</taxon>
        <taxon>Ixodida</taxon>
        <taxon>Ixodoidea</taxon>
        <taxon>Ixodidae</taxon>
        <taxon>Amblyomminae</taxon>
        <taxon>Amblyomma</taxon>
    </lineage>
</organism>
<dbReference type="EMBL" id="JARKHS020025592">
    <property type="protein sequence ID" value="KAK8767298.1"/>
    <property type="molecule type" value="Genomic_DNA"/>
</dbReference>
<dbReference type="PANTHER" id="PTHR24111:SF0">
    <property type="entry name" value="LEUCINE-RICH REPEAT-CONTAINING PROTEIN"/>
    <property type="match status" value="1"/>
</dbReference>
<evidence type="ECO:0000313" key="2">
    <source>
        <dbReference type="EMBL" id="KAK8767298.1"/>
    </source>
</evidence>
<dbReference type="Gene3D" id="3.80.10.10">
    <property type="entry name" value="Ribonuclease Inhibitor"/>
    <property type="match status" value="1"/>
</dbReference>
<accession>A0AAQ4DXV8</accession>